<keyword evidence="3" id="KW-0963">Cytoplasm</keyword>
<evidence type="ECO:0000256" key="2">
    <source>
        <dbReference type="ARBA" id="ARBA00004496"/>
    </source>
</evidence>
<evidence type="ECO:0000256" key="1">
    <source>
        <dbReference type="ARBA" id="ARBA00004123"/>
    </source>
</evidence>
<dbReference type="PANTHER" id="PTHR12225">
    <property type="entry name" value="ADHESION REGULATING MOLECULE 1 110 KDA CELL MEMBRANE GLYCOPROTEIN"/>
    <property type="match status" value="1"/>
</dbReference>
<keyword evidence="5" id="KW-0539">Nucleus</keyword>
<keyword evidence="10" id="KW-1185">Reference proteome</keyword>
<reference evidence="9 10" key="1">
    <citation type="submission" date="2023-05" db="EMBL/GenBank/DDBJ databases">
        <title>A 100% complete, gapless, phased diploid assembly of the Scenedesmus obliquus UTEX 3031 genome.</title>
        <authorList>
            <person name="Biondi T.C."/>
            <person name="Hanschen E.R."/>
            <person name="Kwon T."/>
            <person name="Eng W."/>
            <person name="Kruse C.P.S."/>
            <person name="Koehler S.I."/>
            <person name="Kunde Y."/>
            <person name="Gleasner C.D."/>
            <person name="You Mak K.T."/>
            <person name="Polle J."/>
            <person name="Hovde B.T."/>
            <person name="Starkenburg S.R."/>
        </authorList>
    </citation>
    <scope>NUCLEOTIDE SEQUENCE [LARGE SCALE GENOMIC DNA]</scope>
    <source>
        <strain evidence="9 10">DOE0152z</strain>
    </source>
</reference>
<dbReference type="InterPro" id="IPR032368">
    <property type="entry name" value="RPN13_DEUBAD"/>
</dbReference>
<dbReference type="InterPro" id="IPR038108">
    <property type="entry name" value="RPN13_DEUBAD_sf"/>
</dbReference>
<evidence type="ECO:0000256" key="6">
    <source>
        <dbReference type="SAM" id="MobiDB-lite"/>
    </source>
</evidence>
<feature type="domain" description="Pru" evidence="8">
    <location>
        <begin position="1"/>
        <end position="113"/>
    </location>
</feature>
<dbReference type="Gene3D" id="1.10.2020.20">
    <property type="match status" value="1"/>
</dbReference>
<dbReference type="InterPro" id="IPR044867">
    <property type="entry name" value="DEUBAD_dom"/>
</dbReference>
<dbReference type="InterPro" id="IPR006773">
    <property type="entry name" value="Rpn13/ADRM1"/>
</dbReference>
<accession>A0ABY8ULE3</accession>
<protein>
    <recommendedName>
        <fullName evidence="11">Pru domain-containing protein</fullName>
    </recommendedName>
</protein>
<evidence type="ECO:0000256" key="3">
    <source>
        <dbReference type="ARBA" id="ARBA00022490"/>
    </source>
</evidence>
<dbReference type="InterPro" id="IPR038633">
    <property type="entry name" value="Rpn13/ADRM1_Pru_sf"/>
</dbReference>
<dbReference type="Gene3D" id="2.30.29.70">
    <property type="entry name" value="Proteasomal ubiquitin receptor Rpn13/ADRM1"/>
    <property type="match status" value="1"/>
</dbReference>
<proteinExistence type="predicted"/>
<name>A0ABY8ULE3_TETOB</name>
<dbReference type="PROSITE" id="PS51916">
    <property type="entry name" value="DEUBAD"/>
    <property type="match status" value="1"/>
</dbReference>
<gene>
    <name evidence="9" type="ORF">OEZ85_000707</name>
</gene>
<dbReference type="Pfam" id="PF16550">
    <property type="entry name" value="RPN13_C"/>
    <property type="match status" value="1"/>
</dbReference>
<evidence type="ECO:0000256" key="5">
    <source>
        <dbReference type="ARBA" id="ARBA00023242"/>
    </source>
</evidence>
<dbReference type="PROSITE" id="PS51917">
    <property type="entry name" value="PRU"/>
    <property type="match status" value="1"/>
</dbReference>
<feature type="domain" description="DEUBAD" evidence="7">
    <location>
        <begin position="230"/>
        <end position="331"/>
    </location>
</feature>
<organism evidence="9 10">
    <name type="scientific">Tetradesmus obliquus</name>
    <name type="common">Green alga</name>
    <name type="synonym">Acutodesmus obliquus</name>
    <dbReference type="NCBI Taxonomy" id="3088"/>
    <lineage>
        <taxon>Eukaryota</taxon>
        <taxon>Viridiplantae</taxon>
        <taxon>Chlorophyta</taxon>
        <taxon>core chlorophytes</taxon>
        <taxon>Chlorophyceae</taxon>
        <taxon>CS clade</taxon>
        <taxon>Sphaeropleales</taxon>
        <taxon>Scenedesmaceae</taxon>
        <taxon>Tetradesmus</taxon>
    </lineage>
</organism>
<sequence length="331" mass="35455">MAEGRVGLLVRDGTKVTPDTRKGLLRVIRTEDGLLHLEWWERKDSGNADAPEYDEIVFPDEAVFEKPAKAPPRVFMLRFKEQSDRDKLFWMQEPSEAGDDDFCRRVNRAINTPMGVDMEDEGPDSDLPQEVISSDALLRGHVSLAPGAGTSMEAGDSVGLVPTGPGQQPLAPAQLAPAQLAPAQLAALLSGMAGGAGGPPPGANTDPGASLAAALMAAVARQQQQQQMRDMAVAPGPGLQEVLKPEVLGPLLQDPEVLERLSAYLPEEQRSRGALLELAHSPQFAQQLATFSGALQTGQLDLAQFGLQAQGFTVADFLRAIQDLVDKEQQQ</sequence>
<evidence type="ECO:0000259" key="7">
    <source>
        <dbReference type="PROSITE" id="PS51916"/>
    </source>
</evidence>
<keyword evidence="4" id="KW-0647">Proteasome</keyword>
<evidence type="ECO:0000313" key="10">
    <source>
        <dbReference type="Proteomes" id="UP001244341"/>
    </source>
</evidence>
<dbReference type="Pfam" id="PF04683">
    <property type="entry name" value="Rpn13_ADRM1_Pru"/>
    <property type="match status" value="1"/>
</dbReference>
<evidence type="ECO:0000259" key="8">
    <source>
        <dbReference type="PROSITE" id="PS51917"/>
    </source>
</evidence>
<dbReference type="InterPro" id="IPR044868">
    <property type="entry name" value="Rpn13/ADRM1_Pru"/>
</dbReference>
<comment type="subcellular location">
    <subcellularLocation>
        <location evidence="2">Cytoplasm</location>
    </subcellularLocation>
    <subcellularLocation>
        <location evidence="1">Nucleus</location>
    </subcellularLocation>
</comment>
<dbReference type="Proteomes" id="UP001244341">
    <property type="component" value="Chromosome 13b"/>
</dbReference>
<dbReference type="PANTHER" id="PTHR12225:SF0">
    <property type="entry name" value="PROTEASOMAL UBIQUITIN RECEPTOR ADRM1"/>
    <property type="match status" value="1"/>
</dbReference>
<evidence type="ECO:0000313" key="9">
    <source>
        <dbReference type="EMBL" id="WIA21503.1"/>
    </source>
</evidence>
<feature type="region of interest" description="Disordered" evidence="6">
    <location>
        <begin position="147"/>
        <end position="171"/>
    </location>
</feature>
<evidence type="ECO:0008006" key="11">
    <source>
        <dbReference type="Google" id="ProtNLM"/>
    </source>
</evidence>
<dbReference type="EMBL" id="CP126220">
    <property type="protein sequence ID" value="WIA21503.1"/>
    <property type="molecule type" value="Genomic_DNA"/>
</dbReference>
<evidence type="ECO:0000256" key="4">
    <source>
        <dbReference type="ARBA" id="ARBA00022942"/>
    </source>
</evidence>